<dbReference type="EMBL" id="JBHFFA010000003">
    <property type="protein sequence ID" value="KAL2632739.1"/>
    <property type="molecule type" value="Genomic_DNA"/>
</dbReference>
<comment type="caution">
    <text evidence="2">The sequence shown here is derived from an EMBL/GenBank/DDBJ whole genome shotgun (WGS) entry which is preliminary data.</text>
</comment>
<evidence type="ECO:0000256" key="1">
    <source>
        <dbReference type="SAM" id="MobiDB-lite"/>
    </source>
</evidence>
<name>A0ABD1YSL8_9MARC</name>
<sequence length="74" mass="8124">MEAELPPESIRSPLRNQERVSPPDLATVGRSRSSELLQAVKFVEEALGGGPHGAAAKDFRRSLATKSRRQWLAI</sequence>
<gene>
    <name evidence="2" type="ORF">R1flu_004218</name>
</gene>
<keyword evidence="3" id="KW-1185">Reference proteome</keyword>
<evidence type="ECO:0000313" key="2">
    <source>
        <dbReference type="EMBL" id="KAL2632739.1"/>
    </source>
</evidence>
<dbReference type="AlphaFoldDB" id="A0ABD1YSL8"/>
<feature type="region of interest" description="Disordered" evidence="1">
    <location>
        <begin position="1"/>
        <end position="30"/>
    </location>
</feature>
<dbReference type="Proteomes" id="UP001605036">
    <property type="component" value="Unassembled WGS sequence"/>
</dbReference>
<proteinExistence type="predicted"/>
<reference evidence="2 3" key="1">
    <citation type="submission" date="2024-09" db="EMBL/GenBank/DDBJ databases">
        <title>Chromosome-scale assembly of Riccia fluitans.</title>
        <authorList>
            <person name="Paukszto L."/>
            <person name="Sawicki J."/>
            <person name="Karawczyk K."/>
            <person name="Piernik-Szablinska J."/>
            <person name="Szczecinska M."/>
            <person name="Mazdziarz M."/>
        </authorList>
    </citation>
    <scope>NUCLEOTIDE SEQUENCE [LARGE SCALE GENOMIC DNA]</scope>
    <source>
        <strain evidence="2">Rf_01</strain>
        <tissue evidence="2">Aerial parts of the thallus</tissue>
    </source>
</reference>
<evidence type="ECO:0000313" key="3">
    <source>
        <dbReference type="Proteomes" id="UP001605036"/>
    </source>
</evidence>
<accession>A0ABD1YSL8</accession>
<organism evidence="2 3">
    <name type="scientific">Riccia fluitans</name>
    <dbReference type="NCBI Taxonomy" id="41844"/>
    <lineage>
        <taxon>Eukaryota</taxon>
        <taxon>Viridiplantae</taxon>
        <taxon>Streptophyta</taxon>
        <taxon>Embryophyta</taxon>
        <taxon>Marchantiophyta</taxon>
        <taxon>Marchantiopsida</taxon>
        <taxon>Marchantiidae</taxon>
        <taxon>Marchantiales</taxon>
        <taxon>Ricciaceae</taxon>
        <taxon>Riccia</taxon>
    </lineage>
</organism>
<protein>
    <submittedName>
        <fullName evidence="2">Uncharacterized protein</fullName>
    </submittedName>
</protein>